<name>A0AC61L4W3_9EURY</name>
<organism evidence="1 2">
    <name type="scientific">Candidatus Methanogaster sp</name>
    <dbReference type="NCBI Taxonomy" id="3386292"/>
    <lineage>
        <taxon>Archaea</taxon>
        <taxon>Methanobacteriati</taxon>
        <taxon>Methanobacteriota</taxon>
        <taxon>Stenosarchaea group</taxon>
        <taxon>Methanomicrobia</taxon>
        <taxon>Methanosarcinales</taxon>
        <taxon>ANME-2 cluster</taxon>
        <taxon>Candidatus Methanogasteraceae</taxon>
        <taxon>Candidatus Methanogaster</taxon>
    </lineage>
</organism>
<sequence>MINPYVSGFPADPKSFAGGERGLGVLKKAIDCTGNSEPVTLQNVAIVPDWDWQSFTPAFRR</sequence>
<evidence type="ECO:0000313" key="2">
    <source>
        <dbReference type="Proteomes" id="UP000248329"/>
    </source>
</evidence>
<accession>A0AC61L4W3</accession>
<dbReference type="EMBL" id="PQXF01000006">
    <property type="protein sequence ID" value="PXF61267.1"/>
    <property type="molecule type" value="Genomic_DNA"/>
</dbReference>
<proteinExistence type="predicted"/>
<gene>
    <name evidence="1" type="ORF">C4B59_04765</name>
</gene>
<dbReference type="Proteomes" id="UP000248329">
    <property type="component" value="Unassembled WGS sequence"/>
</dbReference>
<comment type="caution">
    <text evidence="1">The sequence shown here is derived from an EMBL/GenBank/DDBJ whole genome shotgun (WGS) entry which is preliminary data.</text>
</comment>
<evidence type="ECO:0000313" key="1">
    <source>
        <dbReference type="EMBL" id="PXF61267.1"/>
    </source>
</evidence>
<reference evidence="1" key="1">
    <citation type="submission" date="2018-01" db="EMBL/GenBank/DDBJ databases">
        <authorList>
            <person name="Krukenberg V."/>
        </authorList>
    </citation>
    <scope>NUCLEOTIDE SEQUENCE</scope>
    <source>
        <strain evidence="1">E20ANME2</strain>
    </source>
</reference>
<protein>
    <submittedName>
        <fullName evidence="1">Uncharacterized protein</fullName>
    </submittedName>
</protein>